<dbReference type="Gene3D" id="3.40.190.10">
    <property type="entry name" value="Periplasmic binding protein-like II"/>
    <property type="match status" value="1"/>
</dbReference>
<dbReference type="PROSITE" id="PS51318">
    <property type="entry name" value="TAT"/>
    <property type="match status" value="1"/>
</dbReference>
<dbReference type="Gene3D" id="3.10.105.10">
    <property type="entry name" value="Dipeptide-binding Protein, Domain 3"/>
    <property type="match status" value="1"/>
</dbReference>
<dbReference type="GO" id="GO:0030288">
    <property type="term" value="C:outer membrane-bounded periplasmic space"/>
    <property type="evidence" value="ECO:0007669"/>
    <property type="project" value="UniProtKB-ARBA"/>
</dbReference>
<dbReference type="GO" id="GO:0043190">
    <property type="term" value="C:ATP-binding cassette (ABC) transporter complex"/>
    <property type="evidence" value="ECO:0007669"/>
    <property type="project" value="InterPro"/>
</dbReference>
<dbReference type="Proteomes" id="UP000245396">
    <property type="component" value="Unassembled WGS sequence"/>
</dbReference>
<name>A0A316C9I0_PSESE</name>
<evidence type="ECO:0000313" key="6">
    <source>
        <dbReference type="Proteomes" id="UP000245396"/>
    </source>
</evidence>
<evidence type="ECO:0000256" key="1">
    <source>
        <dbReference type="ARBA" id="ARBA00004418"/>
    </source>
</evidence>
<dbReference type="SUPFAM" id="SSF53850">
    <property type="entry name" value="Periplasmic binding protein-like II"/>
    <property type="match status" value="1"/>
</dbReference>
<reference evidence="5 6" key="1">
    <citation type="submission" date="2018-05" db="EMBL/GenBank/DDBJ databases">
        <title>Genomic Encyclopedia of Type Strains, Phase IV (KMG-IV): sequencing the most valuable type-strain genomes for metagenomic binning, comparative biology and taxonomic classification.</title>
        <authorList>
            <person name="Goeker M."/>
        </authorList>
    </citation>
    <scope>NUCLEOTIDE SEQUENCE [LARGE SCALE GENOMIC DNA]</scope>
    <source>
        <strain evidence="5 6">DSM 6986</strain>
    </source>
</reference>
<dbReference type="PANTHER" id="PTHR30290:SF38">
    <property type="entry name" value="D,D-DIPEPTIDE-BINDING PERIPLASMIC PROTEIN DDPA-RELATED"/>
    <property type="match status" value="1"/>
</dbReference>
<dbReference type="CDD" id="cd08503">
    <property type="entry name" value="PBP2_NikA_DppA_OppA_like_17"/>
    <property type="match status" value="1"/>
</dbReference>
<dbReference type="PIRSF" id="PIRSF002741">
    <property type="entry name" value="MppA"/>
    <property type="match status" value="1"/>
</dbReference>
<evidence type="ECO:0000259" key="4">
    <source>
        <dbReference type="Pfam" id="PF00496"/>
    </source>
</evidence>
<evidence type="ECO:0000313" key="5">
    <source>
        <dbReference type="EMBL" id="PWJ86330.1"/>
    </source>
</evidence>
<dbReference type="STRING" id="1192868.GCA_000304395_04206"/>
<dbReference type="RefSeq" id="WP_170124969.1">
    <property type="nucleotide sequence ID" value="NZ_QGGG01000001.1"/>
</dbReference>
<comment type="subcellular location">
    <subcellularLocation>
        <location evidence="1">Periplasm</location>
    </subcellularLocation>
</comment>
<organism evidence="5 6">
    <name type="scientific">Pseudaminobacter salicylatoxidans</name>
    <dbReference type="NCBI Taxonomy" id="93369"/>
    <lineage>
        <taxon>Bacteria</taxon>
        <taxon>Pseudomonadati</taxon>
        <taxon>Pseudomonadota</taxon>
        <taxon>Alphaproteobacteria</taxon>
        <taxon>Hyphomicrobiales</taxon>
        <taxon>Phyllobacteriaceae</taxon>
        <taxon>Pseudaminobacter</taxon>
    </lineage>
</organism>
<evidence type="ECO:0000256" key="3">
    <source>
        <dbReference type="ARBA" id="ARBA00022729"/>
    </source>
</evidence>
<keyword evidence="6" id="KW-1185">Reference proteome</keyword>
<dbReference type="Gene3D" id="3.90.76.10">
    <property type="entry name" value="Dipeptide-binding Protein, Domain 1"/>
    <property type="match status" value="1"/>
</dbReference>
<gene>
    <name evidence="5" type="ORF">C7441_101210</name>
</gene>
<dbReference type="EMBL" id="QGGG01000001">
    <property type="protein sequence ID" value="PWJ86330.1"/>
    <property type="molecule type" value="Genomic_DNA"/>
</dbReference>
<feature type="domain" description="Solute-binding protein family 5" evidence="4">
    <location>
        <begin position="81"/>
        <end position="415"/>
    </location>
</feature>
<comment type="caution">
    <text evidence="5">The sequence shown here is derived from an EMBL/GenBank/DDBJ whole genome shotgun (WGS) entry which is preliminary data.</text>
</comment>
<dbReference type="GO" id="GO:0015833">
    <property type="term" value="P:peptide transport"/>
    <property type="evidence" value="ECO:0007669"/>
    <property type="project" value="TreeGrafter"/>
</dbReference>
<dbReference type="GO" id="GO:1904680">
    <property type="term" value="F:peptide transmembrane transporter activity"/>
    <property type="evidence" value="ECO:0007669"/>
    <property type="project" value="TreeGrafter"/>
</dbReference>
<dbReference type="InterPro" id="IPR006311">
    <property type="entry name" value="TAT_signal"/>
</dbReference>
<protein>
    <submittedName>
        <fullName evidence="5">Peptide/nickel transport system substrate-binding protein</fullName>
    </submittedName>
</protein>
<dbReference type="Pfam" id="PF00496">
    <property type="entry name" value="SBP_bac_5"/>
    <property type="match status" value="1"/>
</dbReference>
<accession>A0A316C9I0</accession>
<evidence type="ECO:0000256" key="2">
    <source>
        <dbReference type="ARBA" id="ARBA00005695"/>
    </source>
</evidence>
<dbReference type="InterPro" id="IPR030678">
    <property type="entry name" value="Peptide/Ni-bd"/>
</dbReference>
<dbReference type="AlphaFoldDB" id="A0A316C9I0"/>
<comment type="similarity">
    <text evidence="2">Belongs to the bacterial solute-binding protein 5 family.</text>
</comment>
<sequence>MQEFRISRRAFMAATAAFGAAGALPGIARAAAPQRGGHFRIGIADFGTSDTIDPTTTNTVFQSNLEWQLRNNLAEPGPGGKPVPELAESWEPSKDAKSWAFRIRKGVEFHNGKTLTARDVVYSYQLHTAEGSASVGKSLIASVEDVRADGDDVVIFTLKQGNVGFPAITAYGAFYIVPEGETDFDKGVGTGGYILEEFRPGIRSLVRRNPNYWKQGRAHFDSVEMICMRDPAARANSLITGQIDAYNAVPPQTIALLKRNAGIRINNVASKAHYVFAMPTDVAPFTDNNVRLALKHAIDREDLVKRVLHGYGAVGNDNPLSPAYEMFADLPQTAYDPDKVKFYLGKAGLTQLKVPLAVSETPYAGATDAAVLYKEHAAKAGIDIEVTKLPEDGYWGAVWEQHVFNASRWSGNLNADVMLTQAYSADAIKSQYNETRINDPRIEKLLVEARGEFDDARRKEMYGEIQRILHDEGGALIWAFGNFVDATSSKVQHGELSGVAQLDAARAAERWWFAD</sequence>
<proteinExistence type="inferred from homology"/>
<dbReference type="PANTHER" id="PTHR30290">
    <property type="entry name" value="PERIPLASMIC BINDING COMPONENT OF ABC TRANSPORTER"/>
    <property type="match status" value="1"/>
</dbReference>
<keyword evidence="3" id="KW-0732">Signal</keyword>
<dbReference type="InterPro" id="IPR000914">
    <property type="entry name" value="SBP_5_dom"/>
</dbReference>
<dbReference type="InterPro" id="IPR039424">
    <property type="entry name" value="SBP_5"/>
</dbReference>